<dbReference type="InterPro" id="IPR015338">
    <property type="entry name" value="GT64_dom"/>
</dbReference>
<sequence>MPSYNPGLHHRQENRWLNSFRDPFSVGFLLKLGLFILILFVFTSLFLFINGGPELELATWSQDGKSSRLKKKIENIDDYDAGCSGFSMGEIIREQKKILESVRRELIESQSKLDEYRKVYDELQRTIPQRQLELSTIEGEIEAAHRTLLEFQAKRNVRVYLPHEPLFPASHSYKTPSKEELTFSLENIFDLSRCSITSFMPIFIQNSGGKEGNWIDSFKSAGYIEAKSPDTACFVLSLINGSLPPDTDPFNKIFLNYGSPITAPHKSILVQSTCAPFRRTIDFALNLDVSEVDENSWESLPQLLPFSRKNYISVIIDRNQEVTKNLDEDLKLLQESSKNVEDSVEILDCRTSTAFCDKISEGRAQSFKSSIFCVIFDSPDYLRYFYEALQNGCVPALLSLDLVLPFDDLIDWRQAAYRMPAARLPELHFILRSFAVEDILEMRRKGRMYYSTYLGDRNAVARTLLAALRTRLQIPPFEAKIASKNKAKAFFNGSFTSPNGYSISAPPAYDDDSIGPLETSFPSPTFLHNFTKLQMYSYDAWNVDMMPWKSGEHLIGALELPAEAEFHEDTKIGFRPIEPGSGVEFSRALGGNRQREQFTIVLLTYERDSVLSDSLKRLYQMPYLNKVIVIWNSINREPPDSWPRLHVPVEFIKVKENSLNNRFVPWDRIETEAVLSLDDDIDLMQQELVFAFRVWRENRDRIVGFPARHHARFGDSMFYNSNHTCQLSMILTGAAFLHKSYLEAYTYVMPIAIRRHVDRVMNCEDLAMNYLVSHLTRKPPIKSTSRWTLKCPTCTESLWKSESHFDERHECMRLFTKIYGYNPLKYSQFRADSILYKTKVPPNHQKCFKIV</sequence>
<keyword evidence="8" id="KW-1015">Disulfide bond</keyword>
<evidence type="ECO:0000256" key="7">
    <source>
        <dbReference type="ARBA" id="ARBA00023136"/>
    </source>
</evidence>
<evidence type="ECO:0000313" key="14">
    <source>
        <dbReference type="Proteomes" id="UP000835052"/>
    </source>
</evidence>
<dbReference type="GO" id="GO:0015012">
    <property type="term" value="P:heparan sulfate proteoglycan biosynthetic process"/>
    <property type="evidence" value="ECO:0007669"/>
    <property type="project" value="UniProtKB-ARBA"/>
</dbReference>
<dbReference type="Proteomes" id="UP000835052">
    <property type="component" value="Unassembled WGS sequence"/>
</dbReference>
<name>A0A8S1GS95_9PELO</name>
<evidence type="ECO:0000256" key="10">
    <source>
        <dbReference type="SAM" id="Phobius"/>
    </source>
</evidence>
<dbReference type="Pfam" id="PF03016">
    <property type="entry name" value="Exostosin_GT47"/>
    <property type="match status" value="1"/>
</dbReference>
<proteinExistence type="inferred from homology"/>
<evidence type="ECO:0000259" key="12">
    <source>
        <dbReference type="Pfam" id="PF09258"/>
    </source>
</evidence>
<dbReference type="InterPro" id="IPR029044">
    <property type="entry name" value="Nucleotide-diphossugar_trans"/>
</dbReference>
<evidence type="ECO:0000256" key="5">
    <source>
        <dbReference type="ARBA" id="ARBA00022824"/>
    </source>
</evidence>
<feature type="domain" description="Exostosin GT47" evidence="11">
    <location>
        <begin position="318"/>
        <end position="434"/>
    </location>
</feature>
<dbReference type="InterPro" id="IPR040911">
    <property type="entry name" value="Exostosin_GT47"/>
</dbReference>
<dbReference type="PANTHER" id="PTHR48261:SF2">
    <property type="entry name" value="ACETYLGLUCOSAMINYLTRANSFERASE"/>
    <property type="match status" value="1"/>
</dbReference>
<comment type="subcellular location">
    <subcellularLocation>
        <location evidence="1">Endoplasmic reticulum membrane</location>
        <topology evidence="1">Single-pass type II membrane protein</topology>
    </subcellularLocation>
</comment>
<evidence type="ECO:0000256" key="8">
    <source>
        <dbReference type="ARBA" id="ARBA00023157"/>
    </source>
</evidence>
<evidence type="ECO:0000256" key="4">
    <source>
        <dbReference type="ARBA" id="ARBA00022692"/>
    </source>
</evidence>
<organism evidence="13 14">
    <name type="scientific">Caenorhabditis auriculariae</name>
    <dbReference type="NCBI Taxonomy" id="2777116"/>
    <lineage>
        <taxon>Eukaryota</taxon>
        <taxon>Metazoa</taxon>
        <taxon>Ecdysozoa</taxon>
        <taxon>Nematoda</taxon>
        <taxon>Chromadorea</taxon>
        <taxon>Rhabditida</taxon>
        <taxon>Rhabditina</taxon>
        <taxon>Rhabditomorpha</taxon>
        <taxon>Rhabditoidea</taxon>
        <taxon>Rhabditidae</taxon>
        <taxon>Peloderinae</taxon>
        <taxon>Caenorhabditis</taxon>
    </lineage>
</organism>
<dbReference type="Gene3D" id="3.90.550.10">
    <property type="entry name" value="Spore Coat Polysaccharide Biosynthesis Protein SpsA, Chain A"/>
    <property type="match status" value="1"/>
</dbReference>
<dbReference type="InterPro" id="IPR004263">
    <property type="entry name" value="Exostosin"/>
</dbReference>
<dbReference type="AlphaFoldDB" id="A0A8S1GS95"/>
<keyword evidence="4 10" id="KW-0812">Transmembrane</keyword>
<dbReference type="GO" id="GO:0016757">
    <property type="term" value="F:glycosyltransferase activity"/>
    <property type="evidence" value="ECO:0007669"/>
    <property type="project" value="InterPro"/>
</dbReference>
<comment type="similarity">
    <text evidence="2">Belongs to the glycosyltransferase 47 family.</text>
</comment>
<accession>A0A8S1GS95</accession>
<keyword evidence="6 10" id="KW-1133">Transmembrane helix</keyword>
<evidence type="ECO:0000313" key="13">
    <source>
        <dbReference type="EMBL" id="CAD6185744.1"/>
    </source>
</evidence>
<feature type="domain" description="Glycosyl transferase 64" evidence="12">
    <location>
        <begin position="598"/>
        <end position="836"/>
    </location>
</feature>
<evidence type="ECO:0000256" key="9">
    <source>
        <dbReference type="SAM" id="Coils"/>
    </source>
</evidence>
<dbReference type="PANTHER" id="PTHR48261">
    <property type="entry name" value="ACETYLGLUCOSAMINYLTRANSFERASE"/>
    <property type="match status" value="1"/>
</dbReference>
<feature type="coiled-coil region" evidence="9">
    <location>
        <begin position="92"/>
        <end position="126"/>
    </location>
</feature>
<comment type="caution">
    <text evidence="13">The sequence shown here is derived from an EMBL/GenBank/DDBJ whole genome shotgun (WGS) entry which is preliminary data.</text>
</comment>
<keyword evidence="14" id="KW-1185">Reference proteome</keyword>
<dbReference type="EMBL" id="CAJGYM010000003">
    <property type="protein sequence ID" value="CAD6185744.1"/>
    <property type="molecule type" value="Genomic_DNA"/>
</dbReference>
<evidence type="ECO:0000256" key="1">
    <source>
        <dbReference type="ARBA" id="ARBA00004648"/>
    </source>
</evidence>
<evidence type="ECO:0000256" key="2">
    <source>
        <dbReference type="ARBA" id="ARBA00010271"/>
    </source>
</evidence>
<protein>
    <submittedName>
        <fullName evidence="13">Uncharacterized protein</fullName>
    </submittedName>
</protein>
<dbReference type="SUPFAM" id="SSF53448">
    <property type="entry name" value="Nucleotide-diphospho-sugar transferases"/>
    <property type="match status" value="1"/>
</dbReference>
<keyword evidence="9" id="KW-0175">Coiled coil</keyword>
<keyword evidence="7 10" id="KW-0472">Membrane</keyword>
<dbReference type="Pfam" id="PF09258">
    <property type="entry name" value="Glyco_transf_64"/>
    <property type="match status" value="1"/>
</dbReference>
<gene>
    <name evidence="13" type="ORF">CAUJ_LOCUS1663</name>
</gene>
<feature type="transmembrane region" description="Helical" evidence="10">
    <location>
        <begin position="28"/>
        <end position="49"/>
    </location>
</feature>
<evidence type="ECO:0000259" key="11">
    <source>
        <dbReference type="Pfam" id="PF03016"/>
    </source>
</evidence>
<keyword evidence="5" id="KW-0256">Endoplasmic reticulum</keyword>
<dbReference type="GO" id="GO:0005789">
    <property type="term" value="C:endoplasmic reticulum membrane"/>
    <property type="evidence" value="ECO:0007669"/>
    <property type="project" value="UniProtKB-SubCell"/>
</dbReference>
<evidence type="ECO:0000256" key="6">
    <source>
        <dbReference type="ARBA" id="ARBA00022989"/>
    </source>
</evidence>
<reference evidence="13" key="1">
    <citation type="submission" date="2020-10" db="EMBL/GenBank/DDBJ databases">
        <authorList>
            <person name="Kikuchi T."/>
        </authorList>
    </citation>
    <scope>NUCLEOTIDE SEQUENCE</scope>
    <source>
        <strain evidence="13">NKZ352</strain>
    </source>
</reference>
<keyword evidence="3" id="KW-0808">Transferase</keyword>
<dbReference type="OrthoDB" id="5954868at2759"/>
<evidence type="ECO:0000256" key="3">
    <source>
        <dbReference type="ARBA" id="ARBA00022679"/>
    </source>
</evidence>